<dbReference type="AlphaFoldDB" id="A0AAD6Y3R0"/>
<keyword evidence="3" id="KW-1185">Reference proteome</keyword>
<sequence>MTVLAERLDETAGIKVIGLMSAVPAGFVTGAGQHRRGQEQDADARAQGGPREAGALCACRAFGWVTNHFSIPVVAGQLLDARCSAETARQRESRSDRPATESSGTQGAGWSGRHGRHEPCACEVMMGGMADKRPCLMGGLLTAGDSSKHRTGNGGSGMMGRAQWPSMWVRKGDDGTGHQLVTSTAAEAIKAVGRDGDAGRRRTPVYPPRGPPAAQLRSKSPDTRGGAEEL</sequence>
<name>A0AAD6Y3R0_9AGAR</name>
<gene>
    <name evidence="2" type="ORF">GGX14DRAFT_405866</name>
</gene>
<protein>
    <submittedName>
        <fullName evidence="2">Uncharacterized protein</fullName>
    </submittedName>
</protein>
<proteinExistence type="predicted"/>
<dbReference type="Proteomes" id="UP001219525">
    <property type="component" value="Unassembled WGS sequence"/>
</dbReference>
<feature type="region of interest" description="Disordered" evidence="1">
    <location>
        <begin position="190"/>
        <end position="230"/>
    </location>
</feature>
<evidence type="ECO:0000313" key="3">
    <source>
        <dbReference type="Proteomes" id="UP001219525"/>
    </source>
</evidence>
<comment type="caution">
    <text evidence="2">The sequence shown here is derived from an EMBL/GenBank/DDBJ whole genome shotgun (WGS) entry which is preliminary data.</text>
</comment>
<feature type="compositionally biased region" description="Basic and acidic residues" evidence="1">
    <location>
        <begin position="88"/>
        <end position="99"/>
    </location>
</feature>
<accession>A0AAD6Y3R0</accession>
<dbReference type="EMBL" id="JARJCW010000113">
    <property type="protein sequence ID" value="KAJ7192953.1"/>
    <property type="molecule type" value="Genomic_DNA"/>
</dbReference>
<reference evidence="2" key="1">
    <citation type="submission" date="2023-03" db="EMBL/GenBank/DDBJ databases">
        <title>Massive genome expansion in bonnet fungi (Mycena s.s.) driven by repeated elements and novel gene families across ecological guilds.</title>
        <authorList>
            <consortium name="Lawrence Berkeley National Laboratory"/>
            <person name="Harder C.B."/>
            <person name="Miyauchi S."/>
            <person name="Viragh M."/>
            <person name="Kuo A."/>
            <person name="Thoen E."/>
            <person name="Andreopoulos B."/>
            <person name="Lu D."/>
            <person name="Skrede I."/>
            <person name="Drula E."/>
            <person name="Henrissat B."/>
            <person name="Morin E."/>
            <person name="Kohler A."/>
            <person name="Barry K."/>
            <person name="LaButti K."/>
            <person name="Morin E."/>
            <person name="Salamov A."/>
            <person name="Lipzen A."/>
            <person name="Mereny Z."/>
            <person name="Hegedus B."/>
            <person name="Baldrian P."/>
            <person name="Stursova M."/>
            <person name="Weitz H."/>
            <person name="Taylor A."/>
            <person name="Grigoriev I.V."/>
            <person name="Nagy L.G."/>
            <person name="Martin F."/>
            <person name="Kauserud H."/>
        </authorList>
    </citation>
    <scope>NUCLEOTIDE SEQUENCE</scope>
    <source>
        <strain evidence="2">9144</strain>
    </source>
</reference>
<evidence type="ECO:0000256" key="1">
    <source>
        <dbReference type="SAM" id="MobiDB-lite"/>
    </source>
</evidence>
<evidence type="ECO:0000313" key="2">
    <source>
        <dbReference type="EMBL" id="KAJ7192953.1"/>
    </source>
</evidence>
<feature type="compositionally biased region" description="Basic and acidic residues" evidence="1">
    <location>
        <begin position="219"/>
        <end position="230"/>
    </location>
</feature>
<organism evidence="2 3">
    <name type="scientific">Mycena pura</name>
    <dbReference type="NCBI Taxonomy" id="153505"/>
    <lineage>
        <taxon>Eukaryota</taxon>
        <taxon>Fungi</taxon>
        <taxon>Dikarya</taxon>
        <taxon>Basidiomycota</taxon>
        <taxon>Agaricomycotina</taxon>
        <taxon>Agaricomycetes</taxon>
        <taxon>Agaricomycetidae</taxon>
        <taxon>Agaricales</taxon>
        <taxon>Marasmiineae</taxon>
        <taxon>Mycenaceae</taxon>
        <taxon>Mycena</taxon>
    </lineage>
</organism>
<feature type="region of interest" description="Disordered" evidence="1">
    <location>
        <begin position="88"/>
        <end position="116"/>
    </location>
</feature>